<dbReference type="EMBL" id="BAAAPF010000003">
    <property type="protein sequence ID" value="GAA2107822.1"/>
    <property type="molecule type" value="Genomic_DNA"/>
</dbReference>
<gene>
    <name evidence="1" type="ORF">GCM10009802_03210</name>
</gene>
<accession>A0ABN2XCT7</accession>
<protein>
    <submittedName>
        <fullName evidence="1">Uncharacterized protein</fullName>
    </submittedName>
</protein>
<comment type="caution">
    <text evidence="1">The sequence shown here is derived from an EMBL/GenBank/DDBJ whole genome shotgun (WGS) entry which is preliminary data.</text>
</comment>
<proteinExistence type="predicted"/>
<evidence type="ECO:0000313" key="1">
    <source>
        <dbReference type="EMBL" id="GAA2107822.1"/>
    </source>
</evidence>
<reference evidence="1 2" key="1">
    <citation type="journal article" date="2019" name="Int. J. Syst. Evol. Microbiol.">
        <title>The Global Catalogue of Microorganisms (GCM) 10K type strain sequencing project: providing services to taxonomists for standard genome sequencing and annotation.</title>
        <authorList>
            <consortium name="The Broad Institute Genomics Platform"/>
            <consortium name="The Broad Institute Genome Sequencing Center for Infectious Disease"/>
            <person name="Wu L."/>
            <person name="Ma J."/>
        </authorList>
    </citation>
    <scope>NUCLEOTIDE SEQUENCE [LARGE SCALE GENOMIC DNA]</scope>
    <source>
        <strain evidence="1 2">JCM 15481</strain>
    </source>
</reference>
<evidence type="ECO:0000313" key="2">
    <source>
        <dbReference type="Proteomes" id="UP001500443"/>
    </source>
</evidence>
<organism evidence="1 2">
    <name type="scientific">Streptomyces synnematoformans</name>
    <dbReference type="NCBI Taxonomy" id="415721"/>
    <lineage>
        <taxon>Bacteria</taxon>
        <taxon>Bacillati</taxon>
        <taxon>Actinomycetota</taxon>
        <taxon>Actinomycetes</taxon>
        <taxon>Kitasatosporales</taxon>
        <taxon>Streptomycetaceae</taxon>
        <taxon>Streptomyces</taxon>
    </lineage>
</organism>
<dbReference type="Proteomes" id="UP001500443">
    <property type="component" value="Unassembled WGS sequence"/>
</dbReference>
<name>A0ABN2XCT7_9ACTN</name>
<keyword evidence="2" id="KW-1185">Reference proteome</keyword>
<sequence length="257" mass="29028">MAAAPVPRDHWKERAVPADSDACRTPSKLRFATREAAENRAARGFLAVGLLYPYGTCPCGWWHLTSTPPPAAADADPEITRLVAALGPKAFADLVHRDIRGRAHPQEAAALRADDVVDRWHAELRRVLAAHDADFERRRGADSEAIRLWRTRATWARQAAARRYSEAKTLRHRAAVRRRNSEDPDVRLEQIRADRASIKDVRARAGEIAVHRLIDAHGKQFAAFLAEECERLGIEVPDRIRRHLTTDHHTQNQEQQP</sequence>